<accession>A0AAN7SGB8</accession>
<protein>
    <submittedName>
        <fullName evidence="1">Uncharacterized protein</fullName>
    </submittedName>
</protein>
<organism evidence="1 2">
    <name type="scientific">Mycteria americana</name>
    <name type="common">Wood stork</name>
    <dbReference type="NCBI Taxonomy" id="33587"/>
    <lineage>
        <taxon>Eukaryota</taxon>
        <taxon>Metazoa</taxon>
        <taxon>Chordata</taxon>
        <taxon>Craniata</taxon>
        <taxon>Vertebrata</taxon>
        <taxon>Euteleostomi</taxon>
        <taxon>Archelosauria</taxon>
        <taxon>Archosauria</taxon>
        <taxon>Dinosauria</taxon>
        <taxon>Saurischia</taxon>
        <taxon>Theropoda</taxon>
        <taxon>Coelurosauria</taxon>
        <taxon>Aves</taxon>
        <taxon>Neognathae</taxon>
        <taxon>Neoaves</taxon>
        <taxon>Aequornithes</taxon>
        <taxon>Ciconiiformes</taxon>
        <taxon>Ciconiidae</taxon>
        <taxon>Mycteria</taxon>
    </lineage>
</organism>
<evidence type="ECO:0000313" key="1">
    <source>
        <dbReference type="EMBL" id="KAK4828811.1"/>
    </source>
</evidence>
<sequence>MLSIDSGGSVEHVPLEYAFKNRRKKVVIRSNQQEFTNAKSCLTKINAFEDELTAPVDELRAVGAIVKSSCWSQVVFPRAQHWGRFCLISLSTIWTSQSSVPSCVDNTKLGRSVDLFEGRKALQRDLDRLD</sequence>
<dbReference type="EMBL" id="JAUNZN010000001">
    <property type="protein sequence ID" value="KAK4828811.1"/>
    <property type="molecule type" value="Genomic_DNA"/>
</dbReference>
<reference evidence="1 2" key="1">
    <citation type="journal article" date="2023" name="J. Hered.">
        <title>Chromosome-level genome of the wood stork (Mycteria americana) provides insight into avian chromosome evolution.</title>
        <authorList>
            <person name="Flamio R. Jr."/>
            <person name="Ramstad K.M."/>
        </authorList>
    </citation>
    <scope>NUCLEOTIDE SEQUENCE [LARGE SCALE GENOMIC DNA]</scope>
    <source>
        <strain evidence="1">JAX WOST 10</strain>
    </source>
</reference>
<name>A0AAN7SGB8_MYCAM</name>
<comment type="caution">
    <text evidence="1">The sequence shown here is derived from an EMBL/GenBank/DDBJ whole genome shotgun (WGS) entry which is preliminary data.</text>
</comment>
<evidence type="ECO:0000313" key="2">
    <source>
        <dbReference type="Proteomes" id="UP001333110"/>
    </source>
</evidence>
<proteinExistence type="predicted"/>
<dbReference type="Proteomes" id="UP001333110">
    <property type="component" value="Unassembled WGS sequence"/>
</dbReference>
<dbReference type="AlphaFoldDB" id="A0AAN7SGB8"/>
<keyword evidence="2" id="KW-1185">Reference proteome</keyword>
<gene>
    <name evidence="1" type="ORF">QYF61_000868</name>
</gene>